<keyword evidence="3" id="KW-1185">Reference proteome</keyword>
<feature type="region of interest" description="Disordered" evidence="1">
    <location>
        <begin position="54"/>
        <end position="80"/>
    </location>
</feature>
<evidence type="ECO:0000256" key="1">
    <source>
        <dbReference type="SAM" id="MobiDB-lite"/>
    </source>
</evidence>
<organism evidence="2 3">
    <name type="scientific">Oryza meyeriana var. granulata</name>
    <dbReference type="NCBI Taxonomy" id="110450"/>
    <lineage>
        <taxon>Eukaryota</taxon>
        <taxon>Viridiplantae</taxon>
        <taxon>Streptophyta</taxon>
        <taxon>Embryophyta</taxon>
        <taxon>Tracheophyta</taxon>
        <taxon>Spermatophyta</taxon>
        <taxon>Magnoliopsida</taxon>
        <taxon>Liliopsida</taxon>
        <taxon>Poales</taxon>
        <taxon>Poaceae</taxon>
        <taxon>BOP clade</taxon>
        <taxon>Oryzoideae</taxon>
        <taxon>Oryzeae</taxon>
        <taxon>Oryzinae</taxon>
        <taxon>Oryza</taxon>
        <taxon>Oryza meyeriana</taxon>
    </lineage>
</organism>
<dbReference type="EMBL" id="SPHZ02000003">
    <property type="protein sequence ID" value="KAF0923393.1"/>
    <property type="molecule type" value="Genomic_DNA"/>
</dbReference>
<dbReference type="Proteomes" id="UP000479710">
    <property type="component" value="Unassembled WGS sequence"/>
</dbReference>
<gene>
    <name evidence="2" type="ORF">E2562_006297</name>
</gene>
<name>A0A6G1EHF7_9ORYZ</name>
<dbReference type="AlphaFoldDB" id="A0A6G1EHF7"/>
<protein>
    <submittedName>
        <fullName evidence="2">Uncharacterized protein</fullName>
    </submittedName>
</protein>
<comment type="caution">
    <text evidence="2">The sequence shown here is derived from an EMBL/GenBank/DDBJ whole genome shotgun (WGS) entry which is preliminary data.</text>
</comment>
<evidence type="ECO:0000313" key="2">
    <source>
        <dbReference type="EMBL" id="KAF0923393.1"/>
    </source>
</evidence>
<evidence type="ECO:0000313" key="3">
    <source>
        <dbReference type="Proteomes" id="UP000479710"/>
    </source>
</evidence>
<proteinExistence type="predicted"/>
<reference evidence="2 3" key="1">
    <citation type="submission" date="2019-11" db="EMBL/GenBank/DDBJ databases">
        <title>Whole genome sequence of Oryza granulata.</title>
        <authorList>
            <person name="Li W."/>
        </authorList>
    </citation>
    <scope>NUCLEOTIDE SEQUENCE [LARGE SCALE GENOMIC DNA]</scope>
    <source>
        <strain evidence="3">cv. Menghai</strain>
        <tissue evidence="2">Leaf</tissue>
    </source>
</reference>
<accession>A0A6G1EHF7</accession>
<sequence>MVVMLELKFAQHNLKHPNTDTKSAIAIINVAGSKPGTDRRGLVTSPATVRTAAAALPSPTKVEASPTTATSPERPLNNHPCLAKKSKARILGNGLRGGRRRCRDQVLRPLGEDLEGVAAVLPRHRR</sequence>